<evidence type="ECO:0000313" key="3">
    <source>
        <dbReference type="Proteomes" id="UP000182961"/>
    </source>
</evidence>
<dbReference type="Gene3D" id="2.60.40.3620">
    <property type="match status" value="2"/>
</dbReference>
<sequence>MKNIFKTTIFAFMLAALGSCENDIEAVATKQSGAKLLTPASGTELVLLEANQDNIATTLVWDYSDFGIETAASYTVEIAKSGTDFKEPIAAGTTADRFLSWTVKELNDVLTKAGFAPAVQSSIDVRIMGQLGTSTNAIKQYSNVITLKVTPYTGLLAYGKTDWFLVGTAVVGGWDNDVDTTHQPMFRDGKNADKYSFIGFFKAGEFKLISVKGSWASQVGKASATEIEIKDNAGAFVIPTEGYYKFMFDTKALTYTLVPYTASLKTYTTIGMIGTATAGGWDADQDMTKSTFDPHVWTVKIDLTKAETKFRAENAWDTSWGGTTAFSSIGGTGDNIPVAGKSKFIVYFSDIDGSYSMIPNQK</sequence>
<dbReference type="GO" id="GO:0019867">
    <property type="term" value="C:outer membrane"/>
    <property type="evidence" value="ECO:0007669"/>
    <property type="project" value="InterPro"/>
</dbReference>
<keyword evidence="3" id="KW-1185">Reference proteome</keyword>
<dbReference type="RefSeq" id="WP_024982211.1">
    <property type="nucleotide sequence ID" value="NZ_CBCRUM010000012.1"/>
</dbReference>
<gene>
    <name evidence="2" type="ORF">SAMN05444143_105198</name>
</gene>
<organism evidence="2 3">
    <name type="scientific">Flavobacterium succinicans</name>
    <dbReference type="NCBI Taxonomy" id="29536"/>
    <lineage>
        <taxon>Bacteria</taxon>
        <taxon>Pseudomonadati</taxon>
        <taxon>Bacteroidota</taxon>
        <taxon>Flavobacteriia</taxon>
        <taxon>Flavobacteriales</taxon>
        <taxon>Flavobacteriaceae</taxon>
        <taxon>Flavobacterium</taxon>
    </lineage>
</organism>
<reference evidence="3" key="1">
    <citation type="submission" date="2016-10" db="EMBL/GenBank/DDBJ databases">
        <authorList>
            <person name="Varghese N."/>
            <person name="Submissions S."/>
        </authorList>
    </citation>
    <scope>NUCLEOTIDE SEQUENCE [LARGE SCALE GENOMIC DNA]</scope>
    <source>
        <strain evidence="3">DSM 4002</strain>
    </source>
</reference>
<dbReference type="Proteomes" id="UP000182961">
    <property type="component" value="Unassembled WGS sequence"/>
</dbReference>
<dbReference type="EMBL" id="FOUT01000005">
    <property type="protein sequence ID" value="SFN05211.1"/>
    <property type="molecule type" value="Genomic_DNA"/>
</dbReference>
<dbReference type="AlphaFoldDB" id="A0A1I4VV98"/>
<dbReference type="PROSITE" id="PS51257">
    <property type="entry name" value="PROKAR_LIPOPROTEIN"/>
    <property type="match status" value="1"/>
</dbReference>
<dbReference type="InterPro" id="IPR025970">
    <property type="entry name" value="SusE"/>
</dbReference>
<protein>
    <recommendedName>
        <fullName evidence="1">SusE outer membrane protein domain-containing protein</fullName>
    </recommendedName>
</protein>
<accession>A0A1I4VV98</accession>
<evidence type="ECO:0000259" key="1">
    <source>
        <dbReference type="Pfam" id="PF14292"/>
    </source>
</evidence>
<dbReference type="Pfam" id="PF14292">
    <property type="entry name" value="SusE"/>
    <property type="match status" value="1"/>
</dbReference>
<evidence type="ECO:0000313" key="2">
    <source>
        <dbReference type="EMBL" id="SFN05211.1"/>
    </source>
</evidence>
<dbReference type="eggNOG" id="ENOG502Z9A6">
    <property type="taxonomic scope" value="Bacteria"/>
</dbReference>
<feature type="domain" description="SusE outer membrane protein" evidence="1">
    <location>
        <begin position="23"/>
        <end position="127"/>
    </location>
</feature>
<proteinExistence type="predicted"/>
<name>A0A1I4VV98_9FLAO</name>
<dbReference type="GO" id="GO:2001070">
    <property type="term" value="F:starch binding"/>
    <property type="evidence" value="ECO:0007669"/>
    <property type="project" value="InterPro"/>
</dbReference>